<organism evidence="1 2">
    <name type="scientific">Bifidobacterium canis</name>
    <dbReference type="NCBI Taxonomy" id="2610880"/>
    <lineage>
        <taxon>Bacteria</taxon>
        <taxon>Bacillati</taxon>
        <taxon>Actinomycetota</taxon>
        <taxon>Actinomycetes</taxon>
        <taxon>Bifidobacteriales</taxon>
        <taxon>Bifidobacteriaceae</taxon>
        <taxon>Bifidobacterium</taxon>
    </lineage>
</organism>
<sequence>MASENDIMAAINRLAPYVAPAMEKHHIDPYQEMVEVGEPYLALDWLLGSATLPEVSIPKDVLLYAFGCLTDEDKEGYEHLLQSAV</sequence>
<comment type="caution">
    <text evidence="1">The sequence shown here is derived from an EMBL/GenBank/DDBJ whole genome shotgun (WGS) entry which is preliminary data.</text>
</comment>
<dbReference type="Proteomes" id="UP000487882">
    <property type="component" value="Unassembled WGS sequence"/>
</dbReference>
<proteinExistence type="predicted"/>
<protein>
    <submittedName>
        <fullName evidence="1">Uncharacterized protein</fullName>
    </submittedName>
</protein>
<dbReference type="AlphaFoldDB" id="A0A7K1J811"/>
<name>A0A7K1J811_9BIFI</name>
<keyword evidence="2" id="KW-1185">Reference proteome</keyword>
<accession>A0A7K1J811</accession>
<dbReference type="EMBL" id="WNLP01000017">
    <property type="protein sequence ID" value="MUH60580.1"/>
    <property type="molecule type" value="Genomic_DNA"/>
</dbReference>
<gene>
    <name evidence="1" type="ORF">GSD1FS_1962</name>
</gene>
<reference evidence="1 2" key="1">
    <citation type="submission" date="2019-09" db="EMBL/GenBank/DDBJ databases">
        <title>Bifidobacterium canis sp. nov., isolated from the digestive tract of German Shepherd dog puppy.</title>
        <authorList>
            <person name="Bunesova V."/>
        </authorList>
    </citation>
    <scope>NUCLEOTIDE SEQUENCE [LARGE SCALE GENOMIC DNA]</scope>
    <source>
        <strain evidence="1 2">GSD1FS</strain>
    </source>
</reference>
<dbReference type="RefSeq" id="WP_155589365.1">
    <property type="nucleotide sequence ID" value="NZ_WNLP01000017.1"/>
</dbReference>
<evidence type="ECO:0000313" key="2">
    <source>
        <dbReference type="Proteomes" id="UP000487882"/>
    </source>
</evidence>
<evidence type="ECO:0000313" key="1">
    <source>
        <dbReference type="EMBL" id="MUH60580.1"/>
    </source>
</evidence>